<dbReference type="RefSeq" id="WP_203768384.1">
    <property type="nucleotide sequence ID" value="NZ_BOMQ01000030.1"/>
</dbReference>
<dbReference type="InterPro" id="IPR035965">
    <property type="entry name" value="PAS-like_dom_sf"/>
</dbReference>
<dbReference type="PRINTS" id="PR00344">
    <property type="entry name" value="BCTRLSENSOR"/>
</dbReference>
<dbReference type="InterPro" id="IPR004358">
    <property type="entry name" value="Sig_transdc_His_kin-like_C"/>
</dbReference>
<reference evidence="16" key="1">
    <citation type="submission" date="2021-01" db="EMBL/GenBank/DDBJ databases">
        <title>Whole genome shotgun sequence of Actinoplanes nipponensis NBRC 14063.</title>
        <authorList>
            <person name="Komaki H."/>
            <person name="Tamura T."/>
        </authorList>
    </citation>
    <scope>NUCLEOTIDE SEQUENCE</scope>
    <source>
        <strain evidence="16">NBRC 14063</strain>
    </source>
</reference>
<dbReference type="PROSITE" id="PS50113">
    <property type="entry name" value="PAC"/>
    <property type="match status" value="1"/>
</dbReference>
<gene>
    <name evidence="16" type="ORF">Ani05nite_27160</name>
</gene>
<evidence type="ECO:0000256" key="11">
    <source>
        <dbReference type="SAM" id="Phobius"/>
    </source>
</evidence>
<feature type="domain" description="PAC" evidence="15">
    <location>
        <begin position="202"/>
        <end position="254"/>
    </location>
</feature>
<evidence type="ECO:0000256" key="5">
    <source>
        <dbReference type="ARBA" id="ARBA00022679"/>
    </source>
</evidence>
<dbReference type="InterPro" id="IPR001610">
    <property type="entry name" value="PAC"/>
</dbReference>
<evidence type="ECO:0000259" key="14">
    <source>
        <dbReference type="PROSITE" id="PS50112"/>
    </source>
</evidence>
<feature type="transmembrane region" description="Helical" evidence="11">
    <location>
        <begin position="62"/>
        <end position="80"/>
    </location>
</feature>
<keyword evidence="8" id="KW-0067">ATP-binding</keyword>
<dbReference type="SMART" id="SM00091">
    <property type="entry name" value="PAS"/>
    <property type="match status" value="1"/>
</dbReference>
<keyword evidence="11" id="KW-1133">Transmembrane helix</keyword>
<feature type="modified residue" description="4-aspartylphosphate" evidence="10">
    <location>
        <position position="558"/>
    </location>
</feature>
<evidence type="ECO:0000256" key="7">
    <source>
        <dbReference type="ARBA" id="ARBA00022777"/>
    </source>
</evidence>
<evidence type="ECO:0000259" key="12">
    <source>
        <dbReference type="PROSITE" id="PS50109"/>
    </source>
</evidence>
<dbReference type="PANTHER" id="PTHR43065">
    <property type="entry name" value="SENSOR HISTIDINE KINASE"/>
    <property type="match status" value="1"/>
</dbReference>
<dbReference type="SUPFAM" id="SSF55874">
    <property type="entry name" value="ATPase domain of HSP90 chaperone/DNA topoisomerase II/histidine kinase"/>
    <property type="match status" value="1"/>
</dbReference>
<dbReference type="SMART" id="SM00448">
    <property type="entry name" value="REC"/>
    <property type="match status" value="1"/>
</dbReference>
<keyword evidence="11" id="KW-0472">Membrane</keyword>
<dbReference type="InterPro" id="IPR036890">
    <property type="entry name" value="HATPase_C_sf"/>
</dbReference>
<comment type="caution">
    <text evidence="16">The sequence shown here is derived from an EMBL/GenBank/DDBJ whole genome shotgun (WGS) entry which is preliminary data.</text>
</comment>
<name>A0A919JHH7_9ACTN</name>
<proteinExistence type="predicted"/>
<evidence type="ECO:0000256" key="9">
    <source>
        <dbReference type="ARBA" id="ARBA00023012"/>
    </source>
</evidence>
<dbReference type="EC" id="2.7.13.3" evidence="3"/>
<feature type="transmembrane region" description="Helical" evidence="11">
    <location>
        <begin position="92"/>
        <end position="111"/>
    </location>
</feature>
<dbReference type="InterPro" id="IPR003661">
    <property type="entry name" value="HisK_dim/P_dom"/>
</dbReference>
<evidence type="ECO:0000256" key="4">
    <source>
        <dbReference type="ARBA" id="ARBA00022553"/>
    </source>
</evidence>
<dbReference type="PROSITE" id="PS50112">
    <property type="entry name" value="PAS"/>
    <property type="match status" value="1"/>
</dbReference>
<dbReference type="Proteomes" id="UP000647172">
    <property type="component" value="Unassembled WGS sequence"/>
</dbReference>
<dbReference type="Pfam" id="PF02518">
    <property type="entry name" value="HATPase_c"/>
    <property type="match status" value="1"/>
</dbReference>
<dbReference type="GO" id="GO:0006355">
    <property type="term" value="P:regulation of DNA-templated transcription"/>
    <property type="evidence" value="ECO:0007669"/>
    <property type="project" value="InterPro"/>
</dbReference>
<keyword evidence="7 16" id="KW-0418">Kinase</keyword>
<dbReference type="Pfam" id="PF00072">
    <property type="entry name" value="Response_reg"/>
    <property type="match status" value="1"/>
</dbReference>
<dbReference type="GO" id="GO:0005524">
    <property type="term" value="F:ATP binding"/>
    <property type="evidence" value="ECO:0007669"/>
    <property type="project" value="UniProtKB-KW"/>
</dbReference>
<evidence type="ECO:0000256" key="3">
    <source>
        <dbReference type="ARBA" id="ARBA00012438"/>
    </source>
</evidence>
<dbReference type="PANTHER" id="PTHR43065:SF46">
    <property type="entry name" value="C4-DICARBOXYLATE TRANSPORT SENSOR PROTEIN DCTB"/>
    <property type="match status" value="1"/>
</dbReference>
<keyword evidence="11" id="KW-0812">Transmembrane</keyword>
<dbReference type="EMBL" id="BOMQ01000030">
    <property type="protein sequence ID" value="GIE49182.1"/>
    <property type="molecule type" value="Genomic_DNA"/>
</dbReference>
<dbReference type="Gene3D" id="3.30.565.10">
    <property type="entry name" value="Histidine kinase-like ATPase, C-terminal domain"/>
    <property type="match status" value="1"/>
</dbReference>
<dbReference type="Gene3D" id="3.40.50.2300">
    <property type="match status" value="1"/>
</dbReference>
<dbReference type="CDD" id="cd00156">
    <property type="entry name" value="REC"/>
    <property type="match status" value="1"/>
</dbReference>
<keyword evidence="5" id="KW-0808">Transferase</keyword>
<dbReference type="NCBIfam" id="TIGR00229">
    <property type="entry name" value="sensory_box"/>
    <property type="match status" value="1"/>
</dbReference>
<dbReference type="GO" id="GO:0000155">
    <property type="term" value="F:phosphorelay sensor kinase activity"/>
    <property type="evidence" value="ECO:0007669"/>
    <property type="project" value="InterPro"/>
</dbReference>
<keyword evidence="6" id="KW-0547">Nucleotide-binding</keyword>
<dbReference type="PROSITE" id="PS50109">
    <property type="entry name" value="HIS_KIN"/>
    <property type="match status" value="1"/>
</dbReference>
<feature type="domain" description="PAS" evidence="14">
    <location>
        <begin position="124"/>
        <end position="168"/>
    </location>
</feature>
<evidence type="ECO:0000256" key="10">
    <source>
        <dbReference type="PROSITE-ProRule" id="PRU00169"/>
    </source>
</evidence>
<dbReference type="AlphaFoldDB" id="A0A919JHH7"/>
<accession>A0A919JHH7</accession>
<dbReference type="Gene3D" id="3.30.450.20">
    <property type="entry name" value="PAS domain"/>
    <property type="match status" value="1"/>
</dbReference>
<comment type="catalytic activity">
    <reaction evidence="1">
        <text>ATP + protein L-histidine = ADP + protein N-phospho-L-histidine.</text>
        <dbReference type="EC" id="2.7.13.3"/>
    </reaction>
</comment>
<protein>
    <recommendedName>
        <fullName evidence="3">histidine kinase</fullName>
        <ecNumber evidence="3">2.7.13.3</ecNumber>
    </recommendedName>
</protein>
<feature type="domain" description="Response regulatory" evidence="13">
    <location>
        <begin position="509"/>
        <end position="623"/>
    </location>
</feature>
<dbReference type="InterPro" id="IPR000014">
    <property type="entry name" value="PAS"/>
</dbReference>
<dbReference type="Pfam" id="PF00989">
    <property type="entry name" value="PAS"/>
    <property type="match status" value="1"/>
</dbReference>
<evidence type="ECO:0000256" key="2">
    <source>
        <dbReference type="ARBA" id="ARBA00004236"/>
    </source>
</evidence>
<dbReference type="SMART" id="SM00086">
    <property type="entry name" value="PAC"/>
    <property type="match status" value="1"/>
</dbReference>
<dbReference type="InterPro" id="IPR013767">
    <property type="entry name" value="PAS_fold"/>
</dbReference>
<keyword evidence="9" id="KW-0902">Two-component regulatory system</keyword>
<evidence type="ECO:0000259" key="13">
    <source>
        <dbReference type="PROSITE" id="PS50110"/>
    </source>
</evidence>
<sequence>MWQSPPVLSPATARRQVPVVAVAVTAVTVLAVIDGLSGQQTVIMGTLATGPCLAAGSGRPRAVLAVGAYAVMLVNLLCWWPDRIWGSARHLLFTLIAAVMTGVGLAIAGQLRAVDRARAQAETEWRTLAAIVAHSDDAIVAAGLDGRLTAFNSGAERLHGYRADQVIGLTVADFHALIIADDAPGPSLAELRARIESGEQGIRFNNRIRHRDGPVKEVSVVVSPIRDETGAMVGTSSVARDISAQRRAEERAQLSQRMASLGQLAGGVAHDFNNILGIMLSFTGFAEESSTDPAVRADLAKVRLAGERAVDLTRRLLTFTCQNTVQPRAVDVNAAIAELSAMLTRTIDKKIELVTSTPAQPLMIFADPGQIQQILLNLAVNARDAMPDGGRLTIEAAETVLDENQQDLHPAPAGGRYVRLRVSDTGTGMSPEVAARVFEPFYTTKPKGHGTGLGLATVYGIVTEAGGSINVYSEPGLGTTFRVYFPAAPADAPSAPVADPVPLAGEGQTVLVVEDEAELGEAVVRILRAGGYHTLYARDGAEALALEAEHGCDLLLTDIIMPGMSGRQLADEILARRPDLPVLYMSGYSDGLIDSDDLAESGTAFIEKPFSADRLLTQVGVLVPRGGLPARHPGGAAGREPVPR</sequence>
<dbReference type="Gene3D" id="1.10.287.130">
    <property type="match status" value="1"/>
</dbReference>
<evidence type="ECO:0000259" key="15">
    <source>
        <dbReference type="PROSITE" id="PS50113"/>
    </source>
</evidence>
<dbReference type="PROSITE" id="PS50110">
    <property type="entry name" value="RESPONSE_REGULATORY"/>
    <property type="match status" value="1"/>
</dbReference>
<dbReference type="InterPro" id="IPR005467">
    <property type="entry name" value="His_kinase_dom"/>
</dbReference>
<comment type="subcellular location">
    <subcellularLocation>
        <location evidence="2">Cell membrane</location>
    </subcellularLocation>
</comment>
<evidence type="ECO:0000313" key="17">
    <source>
        <dbReference type="Proteomes" id="UP000647172"/>
    </source>
</evidence>
<dbReference type="InterPro" id="IPR003594">
    <property type="entry name" value="HATPase_dom"/>
</dbReference>
<dbReference type="CDD" id="cd00130">
    <property type="entry name" value="PAS"/>
    <property type="match status" value="1"/>
</dbReference>
<dbReference type="InterPro" id="IPR001789">
    <property type="entry name" value="Sig_transdc_resp-reg_receiver"/>
</dbReference>
<keyword evidence="4 10" id="KW-0597">Phosphoprotein</keyword>
<keyword evidence="17" id="KW-1185">Reference proteome</keyword>
<evidence type="ECO:0000256" key="6">
    <source>
        <dbReference type="ARBA" id="ARBA00022741"/>
    </source>
</evidence>
<dbReference type="InterPro" id="IPR036097">
    <property type="entry name" value="HisK_dim/P_sf"/>
</dbReference>
<dbReference type="InterPro" id="IPR011006">
    <property type="entry name" value="CheY-like_superfamily"/>
</dbReference>
<dbReference type="SUPFAM" id="SSF47384">
    <property type="entry name" value="Homodimeric domain of signal transducing histidine kinase"/>
    <property type="match status" value="1"/>
</dbReference>
<dbReference type="SMART" id="SM00387">
    <property type="entry name" value="HATPase_c"/>
    <property type="match status" value="1"/>
</dbReference>
<dbReference type="InterPro" id="IPR000700">
    <property type="entry name" value="PAS-assoc_C"/>
</dbReference>
<dbReference type="SUPFAM" id="SSF55785">
    <property type="entry name" value="PYP-like sensor domain (PAS domain)"/>
    <property type="match status" value="1"/>
</dbReference>
<evidence type="ECO:0000313" key="16">
    <source>
        <dbReference type="EMBL" id="GIE49182.1"/>
    </source>
</evidence>
<feature type="domain" description="Histidine kinase" evidence="12">
    <location>
        <begin position="267"/>
        <end position="489"/>
    </location>
</feature>
<dbReference type="SMART" id="SM00388">
    <property type="entry name" value="HisKA"/>
    <property type="match status" value="1"/>
</dbReference>
<dbReference type="SUPFAM" id="SSF52172">
    <property type="entry name" value="CheY-like"/>
    <property type="match status" value="1"/>
</dbReference>
<dbReference type="GO" id="GO:0005886">
    <property type="term" value="C:plasma membrane"/>
    <property type="evidence" value="ECO:0007669"/>
    <property type="project" value="UniProtKB-SubCell"/>
</dbReference>
<evidence type="ECO:0000256" key="1">
    <source>
        <dbReference type="ARBA" id="ARBA00000085"/>
    </source>
</evidence>
<organism evidence="16 17">
    <name type="scientific">Actinoplanes nipponensis</name>
    <dbReference type="NCBI Taxonomy" id="135950"/>
    <lineage>
        <taxon>Bacteria</taxon>
        <taxon>Bacillati</taxon>
        <taxon>Actinomycetota</taxon>
        <taxon>Actinomycetes</taxon>
        <taxon>Micromonosporales</taxon>
        <taxon>Micromonosporaceae</taxon>
        <taxon>Actinoplanes</taxon>
    </lineage>
</organism>
<evidence type="ECO:0000256" key="8">
    <source>
        <dbReference type="ARBA" id="ARBA00022840"/>
    </source>
</evidence>